<dbReference type="RefSeq" id="WP_149898053.1">
    <property type="nucleotide sequence ID" value="NZ_QRFF01000001.1"/>
</dbReference>
<sequence>MATTDRDTAAIVQEAKDRLNDCVDWESEARKRFVEDLKFSNADPDNGWQWPDELMKSRVGQQKPTLTINKTRQHNLQITNDAKQNKPGVTIRAVGDGSTYESAQVMEGVVRHIEYQSNAEAAYDTASDFQVQAGIGYWRIVTDYISDDSFDQEIYIRRVKNPLSVYLDPHINEADGSDARFGIVYEDVPHDQFKKEYPDHEDLLDTPALGNTDGWFDKETIRIAEYYRKDQKKDTLCAFIVPPPYAEAGQQIIVRKSKMTDDQKAVYQLVEKADTTLTRPIVTDEITWYKIAGSKVIDERPWLGKYIPIVRVVGEETIIEGKLDRKGHTRAMKDAQRMYNYWASEGTAQVALQSKSPYIAPAKAIEGLEEYWAGNNLDAKAMLPYNSVDEQGNAIAAPQRQQPPTLASAYIQGMNICQEQMMMSSGQYQSQFGQNENATSGKAINERQRQGDRATYHFIDNLAAAIRFTGKIMIDLIPQIYDTERVIEIIGKGGEKTEVQIQPGHEQAYQEQKKEGEEVAAIFNPNVGRYDVISDVGPGYATRRQEAFNAMTQIATQNPAFMSVAGDLMFKSADFPLADELAERWARTINPAVKGDAPPPEFQQMQQQMQGMQNAIAALQEKLTNKDADHNIRSYEAETNRITAIGNSGPTISPDDIRPVFMQLMAEMLSGGPPEGAEEQQPPQGMQMPQAQPQMPVQAA</sequence>
<organism evidence="3 4">
    <name type="scientific">Rhizobium rhizogenes</name>
    <name type="common">Agrobacterium rhizogenes</name>
    <dbReference type="NCBI Taxonomy" id="359"/>
    <lineage>
        <taxon>Bacteria</taxon>
        <taxon>Pseudomonadati</taxon>
        <taxon>Pseudomonadota</taxon>
        <taxon>Alphaproteobacteria</taxon>
        <taxon>Hyphomicrobiales</taxon>
        <taxon>Rhizobiaceae</taxon>
        <taxon>Rhizobium/Agrobacterium group</taxon>
        <taxon>Rhizobium</taxon>
    </lineage>
</organism>
<dbReference type="InterPro" id="IPR032427">
    <property type="entry name" value="P22_portal"/>
</dbReference>
<proteinExistence type="predicted"/>
<name>A0AA88F320_RHIRH</name>
<evidence type="ECO:0000256" key="2">
    <source>
        <dbReference type="SAM" id="MobiDB-lite"/>
    </source>
</evidence>
<keyword evidence="1" id="KW-0175">Coiled coil</keyword>
<dbReference type="Proteomes" id="UP000473658">
    <property type="component" value="Unassembled WGS sequence"/>
</dbReference>
<evidence type="ECO:0000256" key="1">
    <source>
        <dbReference type="SAM" id="Coils"/>
    </source>
</evidence>
<protein>
    <recommendedName>
        <fullName evidence="5">Phage P22-like portal protein</fullName>
    </recommendedName>
</protein>
<accession>A0AA88F320</accession>
<reference evidence="3 4" key="1">
    <citation type="submission" date="2018-08" db="EMBL/GenBank/DDBJ databases">
        <title>Crown Gall in kiwifruit.</title>
        <authorList>
            <person name="Visnovsky S.B."/>
            <person name="Pitman A.R."/>
        </authorList>
    </citation>
    <scope>NUCLEOTIDE SEQUENCE [LARGE SCALE GENOMIC DNA]</scope>
    <source>
        <strain evidence="3 4">SBV_302_78_2</strain>
    </source>
</reference>
<dbReference type="EMBL" id="QRFF01000001">
    <property type="protein sequence ID" value="KAA3504605.1"/>
    <property type="molecule type" value="Genomic_DNA"/>
</dbReference>
<evidence type="ECO:0008006" key="5">
    <source>
        <dbReference type="Google" id="ProtNLM"/>
    </source>
</evidence>
<evidence type="ECO:0000313" key="4">
    <source>
        <dbReference type="Proteomes" id="UP000473658"/>
    </source>
</evidence>
<evidence type="ECO:0000313" key="3">
    <source>
        <dbReference type="EMBL" id="KAA3504605.1"/>
    </source>
</evidence>
<feature type="region of interest" description="Disordered" evidence="2">
    <location>
        <begin position="669"/>
        <end position="700"/>
    </location>
</feature>
<gene>
    <name evidence="3" type="ORF">DXM27_05165</name>
</gene>
<feature type="compositionally biased region" description="Low complexity" evidence="2">
    <location>
        <begin position="679"/>
        <end position="700"/>
    </location>
</feature>
<comment type="caution">
    <text evidence="3">The sequence shown here is derived from an EMBL/GenBank/DDBJ whole genome shotgun (WGS) entry which is preliminary data.</text>
</comment>
<dbReference type="AlphaFoldDB" id="A0AA88F320"/>
<feature type="coiled-coil region" evidence="1">
    <location>
        <begin position="602"/>
        <end position="629"/>
    </location>
</feature>
<dbReference type="Pfam" id="PF16510">
    <property type="entry name" value="P22_portal"/>
    <property type="match status" value="1"/>
</dbReference>